<dbReference type="GO" id="GO:0005886">
    <property type="term" value="C:plasma membrane"/>
    <property type="evidence" value="ECO:0007669"/>
    <property type="project" value="UniProtKB-SubCell"/>
</dbReference>
<evidence type="ECO:0000256" key="2">
    <source>
        <dbReference type="ARBA" id="ARBA00022475"/>
    </source>
</evidence>
<dbReference type="InterPro" id="IPR019108">
    <property type="entry name" value="Caa3_assmbl_CtaG-rel"/>
</dbReference>
<dbReference type="EMBL" id="CP093313">
    <property type="protein sequence ID" value="UWZ85370.1"/>
    <property type="molecule type" value="Genomic_DNA"/>
</dbReference>
<dbReference type="AlphaFoldDB" id="A0A9J7BUF2"/>
<reference evidence="7" key="1">
    <citation type="submission" date="2021-04" db="EMBL/GenBank/DDBJ databases">
        <title>Phylogenetic analysis of Acidobacteriaceae.</title>
        <authorList>
            <person name="Qiu L."/>
            <person name="Zhang Q."/>
        </authorList>
    </citation>
    <scope>NUCLEOTIDE SEQUENCE</scope>
    <source>
        <strain evidence="7">DSM 25168</strain>
    </source>
</reference>
<dbReference type="Pfam" id="PF09678">
    <property type="entry name" value="Caa3_CtaG"/>
    <property type="match status" value="1"/>
</dbReference>
<evidence type="ECO:0000313" key="7">
    <source>
        <dbReference type="EMBL" id="UWZ85370.1"/>
    </source>
</evidence>
<dbReference type="KEGG" id="orp:MOP44_05375"/>
<feature type="transmembrane region" description="Helical" evidence="6">
    <location>
        <begin position="262"/>
        <end position="282"/>
    </location>
</feature>
<feature type="transmembrane region" description="Helical" evidence="6">
    <location>
        <begin position="174"/>
        <end position="194"/>
    </location>
</feature>
<name>A0A9J7BUF2_9BACT</name>
<keyword evidence="3 6" id="KW-0812">Transmembrane</keyword>
<organism evidence="7 8">
    <name type="scientific">Occallatibacter riparius</name>
    <dbReference type="NCBI Taxonomy" id="1002689"/>
    <lineage>
        <taxon>Bacteria</taxon>
        <taxon>Pseudomonadati</taxon>
        <taxon>Acidobacteriota</taxon>
        <taxon>Terriglobia</taxon>
        <taxon>Terriglobales</taxon>
        <taxon>Acidobacteriaceae</taxon>
        <taxon>Occallatibacter</taxon>
    </lineage>
</organism>
<comment type="subcellular location">
    <subcellularLocation>
        <location evidence="1">Cell membrane</location>
        <topology evidence="1">Multi-pass membrane protein</topology>
    </subcellularLocation>
</comment>
<evidence type="ECO:0000256" key="1">
    <source>
        <dbReference type="ARBA" id="ARBA00004651"/>
    </source>
</evidence>
<feature type="transmembrane region" description="Helical" evidence="6">
    <location>
        <begin position="91"/>
        <end position="111"/>
    </location>
</feature>
<keyword evidence="8" id="KW-1185">Reference proteome</keyword>
<accession>A0A9J7BUF2</accession>
<feature type="transmembrane region" description="Helical" evidence="6">
    <location>
        <begin position="54"/>
        <end position="71"/>
    </location>
</feature>
<keyword evidence="4 6" id="KW-1133">Transmembrane helix</keyword>
<keyword evidence="5 6" id="KW-0472">Membrane</keyword>
<evidence type="ECO:0000256" key="3">
    <source>
        <dbReference type="ARBA" id="ARBA00022692"/>
    </source>
</evidence>
<protein>
    <submittedName>
        <fullName evidence="7">Cytochrome c oxidase assembly protein</fullName>
    </submittedName>
</protein>
<dbReference type="Proteomes" id="UP001059380">
    <property type="component" value="Chromosome"/>
</dbReference>
<feature type="transmembrane region" description="Helical" evidence="6">
    <location>
        <begin position="131"/>
        <end position="154"/>
    </location>
</feature>
<evidence type="ECO:0000256" key="6">
    <source>
        <dbReference type="SAM" id="Phobius"/>
    </source>
</evidence>
<feature type="transmembrane region" description="Helical" evidence="6">
    <location>
        <begin position="20"/>
        <end position="42"/>
    </location>
</feature>
<proteinExistence type="predicted"/>
<keyword evidence="2" id="KW-1003">Cell membrane</keyword>
<sequence>MFAIVIFDSDPLPDNWLAAWSLPVVPFIGLAVMLALYLRGWFVANRTRPLELPAWRATCFVGGAAALWIALASPIDALDDYLLTAHMLQHFILMSVAPPLLVLGAPTVPLLRGLPRPLIRLLSRPVFRARWFHAICRLITHPVFAWLAMNIAYLGWHVPAMFELTFTSERIHDFEHLCFLLTSVAFWWVVLAPWPTQPRWPRWTVIPYLLGADILNTVLSATLAFSGRVLYAPYAAAERVSFLTPLQDQVAAGSEMWVLNSLVMLAPAVVITLQLLTPAALLRQQQGSSASRRIPVA</sequence>
<evidence type="ECO:0000256" key="5">
    <source>
        <dbReference type="ARBA" id="ARBA00023136"/>
    </source>
</evidence>
<evidence type="ECO:0000313" key="8">
    <source>
        <dbReference type="Proteomes" id="UP001059380"/>
    </source>
</evidence>
<dbReference type="RefSeq" id="WP_260794887.1">
    <property type="nucleotide sequence ID" value="NZ_CP093313.1"/>
</dbReference>
<feature type="transmembrane region" description="Helical" evidence="6">
    <location>
        <begin position="206"/>
        <end position="225"/>
    </location>
</feature>
<evidence type="ECO:0000256" key="4">
    <source>
        <dbReference type="ARBA" id="ARBA00022989"/>
    </source>
</evidence>
<gene>
    <name evidence="7" type="ORF">MOP44_05375</name>
</gene>